<protein>
    <recommendedName>
        <fullName evidence="1">CobW C-terminal domain-containing protein</fullName>
    </recommendedName>
</protein>
<dbReference type="EMBL" id="BSUN01000001">
    <property type="protein sequence ID" value="GMA34180.1"/>
    <property type="molecule type" value="Genomic_DNA"/>
</dbReference>
<proteinExistence type="predicted"/>
<accession>A0ABQ6I8T3</accession>
<comment type="caution">
    <text evidence="2">The sequence shown here is derived from an EMBL/GenBank/DDBJ whole genome shotgun (WGS) entry which is preliminary data.</text>
</comment>
<evidence type="ECO:0000313" key="3">
    <source>
        <dbReference type="Proteomes" id="UP001157125"/>
    </source>
</evidence>
<feature type="domain" description="CobW C-terminal" evidence="1">
    <location>
        <begin position="4"/>
        <end position="68"/>
    </location>
</feature>
<evidence type="ECO:0000259" key="1">
    <source>
        <dbReference type="Pfam" id="PF07683"/>
    </source>
</evidence>
<dbReference type="Proteomes" id="UP001157125">
    <property type="component" value="Unassembled WGS sequence"/>
</dbReference>
<dbReference type="SUPFAM" id="SSF90002">
    <property type="entry name" value="Hypothetical protein YjiA, C-terminal domain"/>
    <property type="match status" value="1"/>
</dbReference>
<organism evidence="2 3">
    <name type="scientific">Demequina litorisediminis</name>
    <dbReference type="NCBI Taxonomy" id="1849022"/>
    <lineage>
        <taxon>Bacteria</taxon>
        <taxon>Bacillati</taxon>
        <taxon>Actinomycetota</taxon>
        <taxon>Actinomycetes</taxon>
        <taxon>Micrococcales</taxon>
        <taxon>Demequinaceae</taxon>
        <taxon>Demequina</taxon>
    </lineage>
</organism>
<gene>
    <name evidence="2" type="ORF">GCM10025876_03840</name>
</gene>
<evidence type="ECO:0000313" key="2">
    <source>
        <dbReference type="EMBL" id="GMA34180.1"/>
    </source>
</evidence>
<keyword evidence="3" id="KW-1185">Reference proteome</keyword>
<reference evidence="3" key="1">
    <citation type="journal article" date="2019" name="Int. J. Syst. Evol. Microbiol.">
        <title>The Global Catalogue of Microorganisms (GCM) 10K type strain sequencing project: providing services to taxonomists for standard genome sequencing and annotation.</title>
        <authorList>
            <consortium name="The Broad Institute Genomics Platform"/>
            <consortium name="The Broad Institute Genome Sequencing Center for Infectious Disease"/>
            <person name="Wu L."/>
            <person name="Ma J."/>
        </authorList>
    </citation>
    <scope>NUCLEOTIDE SEQUENCE [LARGE SCALE GENOMIC DNA]</scope>
    <source>
        <strain evidence="3">NBRC 112299</strain>
    </source>
</reference>
<sequence>MADHPIRVRGHFWVASRPHAACVWEEAGGQLSVGEVGTWSGRPPRTSLMVTGVGNERAAIADAFAAALHSPADPVGDDRLDDWFGVQTDGDEAV</sequence>
<dbReference type="InterPro" id="IPR011629">
    <property type="entry name" value="CobW-like_C"/>
</dbReference>
<name>A0ABQ6I8T3_9MICO</name>
<dbReference type="Pfam" id="PF07683">
    <property type="entry name" value="CobW_C"/>
    <property type="match status" value="1"/>
</dbReference>